<keyword evidence="3" id="KW-1185">Reference proteome</keyword>
<sequence length="233" mass="26130">MEVILSNGASSGAHQLPLAPGTPANCFRYRDQFASRESLGYPSYVPYPEHYNVINDCGWLEGEYYVDFDDIVNWNPSLNRDRHKCELQPGFAYCMVKTEPAEGLSTCSKLLEGADVPLDNLFKLNTWIDKADCDGSLYAGMAKNENEIRAVCLGKRPVKLKPTVIVDKTPTQEPTPTCTPTFDPKVGEYVCPDPPICHFDPEKGEYICPEPTTTSKPKSKEEAEDEEREELRL</sequence>
<dbReference type="EMBL" id="JAKIXB020000038">
    <property type="protein sequence ID" value="KAL1594009.1"/>
    <property type="molecule type" value="Genomic_DNA"/>
</dbReference>
<comment type="caution">
    <text evidence="2">The sequence shown here is derived from an EMBL/GenBank/DDBJ whole genome shotgun (WGS) entry which is preliminary data.</text>
</comment>
<evidence type="ECO:0008006" key="4">
    <source>
        <dbReference type="Google" id="ProtNLM"/>
    </source>
</evidence>
<name>A0ABR3QPC4_9PLEO</name>
<evidence type="ECO:0000313" key="2">
    <source>
        <dbReference type="EMBL" id="KAL1594009.1"/>
    </source>
</evidence>
<reference evidence="2 3" key="1">
    <citation type="submission" date="2024-02" db="EMBL/GenBank/DDBJ databases">
        <title>De novo assembly and annotation of 12 fungi associated with fruit tree decline syndrome in Ontario, Canada.</title>
        <authorList>
            <person name="Sulman M."/>
            <person name="Ellouze W."/>
            <person name="Ilyukhin E."/>
        </authorList>
    </citation>
    <scope>NUCLEOTIDE SEQUENCE [LARGE SCALE GENOMIC DNA]</scope>
    <source>
        <strain evidence="2 3">M97-236</strain>
    </source>
</reference>
<organism evidence="2 3">
    <name type="scientific">Nothophoma quercina</name>
    <dbReference type="NCBI Taxonomy" id="749835"/>
    <lineage>
        <taxon>Eukaryota</taxon>
        <taxon>Fungi</taxon>
        <taxon>Dikarya</taxon>
        <taxon>Ascomycota</taxon>
        <taxon>Pezizomycotina</taxon>
        <taxon>Dothideomycetes</taxon>
        <taxon>Pleosporomycetidae</taxon>
        <taxon>Pleosporales</taxon>
        <taxon>Pleosporineae</taxon>
        <taxon>Didymellaceae</taxon>
        <taxon>Nothophoma</taxon>
    </lineage>
</organism>
<feature type="region of interest" description="Disordered" evidence="1">
    <location>
        <begin position="206"/>
        <end position="233"/>
    </location>
</feature>
<evidence type="ECO:0000256" key="1">
    <source>
        <dbReference type="SAM" id="MobiDB-lite"/>
    </source>
</evidence>
<accession>A0ABR3QPC4</accession>
<gene>
    <name evidence="2" type="ORF">SLS59_009038</name>
</gene>
<evidence type="ECO:0000313" key="3">
    <source>
        <dbReference type="Proteomes" id="UP001521222"/>
    </source>
</evidence>
<dbReference type="Proteomes" id="UP001521222">
    <property type="component" value="Unassembled WGS sequence"/>
</dbReference>
<protein>
    <recommendedName>
        <fullName evidence="4">LysM domain-containing protein</fullName>
    </recommendedName>
</protein>
<proteinExistence type="predicted"/>
<feature type="compositionally biased region" description="Acidic residues" evidence="1">
    <location>
        <begin position="222"/>
        <end position="233"/>
    </location>
</feature>